<dbReference type="CDD" id="cd02068">
    <property type="entry name" value="radical_SAM_B12_BD"/>
    <property type="match status" value="1"/>
</dbReference>
<dbReference type="SFLD" id="SFLDG01123">
    <property type="entry name" value="methyltransferase_(Class_B)"/>
    <property type="match status" value="1"/>
</dbReference>
<dbReference type="InterPro" id="IPR051198">
    <property type="entry name" value="BchE-like"/>
</dbReference>
<reference evidence="10 11" key="1">
    <citation type="submission" date="2021-06" db="EMBL/GenBank/DDBJ databases">
        <title>Gemonas diversity in paddy soil.</title>
        <authorList>
            <person name="Liu G."/>
        </authorList>
    </citation>
    <scope>NUCLEOTIDE SEQUENCE [LARGE SCALE GENOMIC DNA]</scope>
    <source>
        <strain evidence="10 11">RG2</strain>
    </source>
</reference>
<evidence type="ECO:0000256" key="2">
    <source>
        <dbReference type="ARBA" id="ARBA00022603"/>
    </source>
</evidence>
<keyword evidence="2" id="KW-0489">Methyltransferase</keyword>
<evidence type="ECO:0000256" key="3">
    <source>
        <dbReference type="ARBA" id="ARBA00022679"/>
    </source>
</evidence>
<keyword evidence="11" id="KW-1185">Reference proteome</keyword>
<dbReference type="InterPro" id="IPR034466">
    <property type="entry name" value="Methyltransferase_Class_B"/>
</dbReference>
<comment type="cofactor">
    <cofactor evidence="1">
        <name>[4Fe-4S] cluster</name>
        <dbReference type="ChEBI" id="CHEBI:49883"/>
    </cofactor>
</comment>
<dbReference type="InterPro" id="IPR007197">
    <property type="entry name" value="rSAM"/>
</dbReference>
<evidence type="ECO:0000313" key="11">
    <source>
        <dbReference type="Proteomes" id="UP000683559"/>
    </source>
</evidence>
<proteinExistence type="predicted"/>
<evidence type="ECO:0000313" key="10">
    <source>
        <dbReference type="EMBL" id="QXE91271.1"/>
    </source>
</evidence>
<gene>
    <name evidence="10" type="ORF">KP001_01640</name>
</gene>
<keyword evidence="4" id="KW-0949">S-adenosyl-L-methionine</keyword>
<dbReference type="InterPro" id="IPR006638">
    <property type="entry name" value="Elp3/MiaA/NifB-like_rSAM"/>
</dbReference>
<dbReference type="EMBL" id="CP077683">
    <property type="protein sequence ID" value="QXE91271.1"/>
    <property type="molecule type" value="Genomic_DNA"/>
</dbReference>
<sequence>MRKLTLILPLFKTRAVPRRRVPSGLLSLAAEVQAIKDVRVDVVDAESLGWDAADVVEYLVLSKPDAVGISVCSPTFPSALELMKVIRTEMPEVLIVLGGKYVTHSWQSALNAGANADAMVRGDGESAIAVLAQALAAGANRMEIVSALAELPNVWVPGKKAPTLPHAFNLQTAQPWPLEVLAHNLDLYQGDRMLIEFSRGCPGRCSYCLASRDRQQISFRPVAQVVETIAHFSAKGFSSFFFTDDDFAASPSHLACLLEGIIERGLKIKFDANVRPDSLVRCEKIAPLLKRAGCRCLWLGIESGSPAILETYRKGFETNVCERAVVTALIAADVVRTNWIIGAPLETRETVNASMDFASRLQQLGPHVPHISFMVPYPGTPLCDEALALGLISPSHLAELAESTHGEPVMPSQFLTKNELKELFYEFHQRYFTPESLASLPPAVADEARLVLSSAGLTNKKLPLKYKNGDFRESCIHRIEQHGEDYSSIKTPN</sequence>
<dbReference type="PANTHER" id="PTHR43409">
    <property type="entry name" value="ANAEROBIC MAGNESIUM-PROTOPORPHYRIN IX MONOMETHYL ESTER CYCLASE-RELATED"/>
    <property type="match status" value="1"/>
</dbReference>
<feature type="domain" description="B12-binding" evidence="8">
    <location>
        <begin position="3"/>
        <end position="142"/>
    </location>
</feature>
<evidence type="ECO:0000256" key="4">
    <source>
        <dbReference type="ARBA" id="ARBA00022691"/>
    </source>
</evidence>
<organism evidence="10 11">
    <name type="scientific">Geomonas subterranea</name>
    <dbReference type="NCBI Taxonomy" id="2847989"/>
    <lineage>
        <taxon>Bacteria</taxon>
        <taxon>Pseudomonadati</taxon>
        <taxon>Thermodesulfobacteriota</taxon>
        <taxon>Desulfuromonadia</taxon>
        <taxon>Geobacterales</taxon>
        <taxon>Geobacteraceae</taxon>
        <taxon>Geomonas</taxon>
    </lineage>
</organism>
<evidence type="ECO:0000256" key="7">
    <source>
        <dbReference type="ARBA" id="ARBA00023014"/>
    </source>
</evidence>
<dbReference type="PROSITE" id="PS51332">
    <property type="entry name" value="B12_BINDING"/>
    <property type="match status" value="1"/>
</dbReference>
<name>A0ABX8LIV9_9BACT</name>
<evidence type="ECO:0000259" key="9">
    <source>
        <dbReference type="PROSITE" id="PS51918"/>
    </source>
</evidence>
<dbReference type="SFLD" id="SFLDG01082">
    <property type="entry name" value="B12-binding_domain_containing"/>
    <property type="match status" value="1"/>
</dbReference>
<evidence type="ECO:0000259" key="8">
    <source>
        <dbReference type="PROSITE" id="PS51332"/>
    </source>
</evidence>
<dbReference type="PANTHER" id="PTHR43409:SF7">
    <property type="entry name" value="BLL1977 PROTEIN"/>
    <property type="match status" value="1"/>
</dbReference>
<dbReference type="SMART" id="SM00729">
    <property type="entry name" value="Elp3"/>
    <property type="match status" value="1"/>
</dbReference>
<protein>
    <submittedName>
        <fullName evidence="10">B12-binding domain-containing radical SAM protein</fullName>
    </submittedName>
</protein>
<keyword evidence="6" id="KW-0408">Iron</keyword>
<dbReference type="Pfam" id="PF02310">
    <property type="entry name" value="B12-binding"/>
    <property type="match status" value="1"/>
</dbReference>
<accession>A0ABX8LIV9</accession>
<dbReference type="InterPro" id="IPR006158">
    <property type="entry name" value="Cobalamin-bd"/>
</dbReference>
<keyword evidence="7" id="KW-0411">Iron-sulfur</keyword>
<dbReference type="PROSITE" id="PS51918">
    <property type="entry name" value="RADICAL_SAM"/>
    <property type="match status" value="1"/>
</dbReference>
<dbReference type="RefSeq" id="WP_217287856.1">
    <property type="nucleotide sequence ID" value="NZ_CP077683.1"/>
</dbReference>
<keyword evidence="5" id="KW-0479">Metal-binding</keyword>
<dbReference type="SFLD" id="SFLDS00029">
    <property type="entry name" value="Radical_SAM"/>
    <property type="match status" value="1"/>
</dbReference>
<dbReference type="Pfam" id="PF04055">
    <property type="entry name" value="Radical_SAM"/>
    <property type="match status" value="1"/>
</dbReference>
<keyword evidence="3" id="KW-0808">Transferase</keyword>
<evidence type="ECO:0000256" key="5">
    <source>
        <dbReference type="ARBA" id="ARBA00022723"/>
    </source>
</evidence>
<feature type="domain" description="Radical SAM core" evidence="9">
    <location>
        <begin position="187"/>
        <end position="418"/>
    </location>
</feature>
<dbReference type="Proteomes" id="UP000683559">
    <property type="component" value="Chromosome"/>
</dbReference>
<dbReference type="CDD" id="cd01335">
    <property type="entry name" value="Radical_SAM"/>
    <property type="match status" value="1"/>
</dbReference>
<evidence type="ECO:0000256" key="1">
    <source>
        <dbReference type="ARBA" id="ARBA00001966"/>
    </source>
</evidence>
<evidence type="ECO:0000256" key="6">
    <source>
        <dbReference type="ARBA" id="ARBA00023004"/>
    </source>
</evidence>